<comment type="subcellular location">
    <subcellularLocation>
        <location evidence="2 7">Cytoplasm</location>
    </subcellularLocation>
</comment>
<dbReference type="GO" id="GO:0043737">
    <property type="term" value="F:deoxyribonuclease V activity"/>
    <property type="evidence" value="ECO:0007669"/>
    <property type="project" value="UniProtKB-UniRule"/>
</dbReference>
<feature type="binding site" evidence="7">
    <location>
        <position position="33"/>
    </location>
    <ligand>
        <name>Mg(2+)</name>
        <dbReference type="ChEBI" id="CHEBI:18420"/>
    </ligand>
</feature>
<keyword evidence="4 7" id="KW-0540">Nuclease</keyword>
<gene>
    <name evidence="7" type="primary">nfi</name>
    <name evidence="8" type="ordered locus">Pcal_2108</name>
</gene>
<name>A3MY06_PYRCJ</name>
<accession>A3MY06</accession>
<dbReference type="GO" id="GO:0005737">
    <property type="term" value="C:cytoplasm"/>
    <property type="evidence" value="ECO:0007669"/>
    <property type="project" value="UniProtKB-SubCell"/>
</dbReference>
<keyword evidence="5 7" id="KW-0255">Endonuclease</keyword>
<keyword evidence="7" id="KW-0234">DNA repair</keyword>
<comment type="similarity">
    <text evidence="7">Belongs to the endonuclease V family.</text>
</comment>
<evidence type="ECO:0000313" key="9">
    <source>
        <dbReference type="Proteomes" id="UP000001431"/>
    </source>
</evidence>
<keyword evidence="7" id="KW-0227">DNA damage</keyword>
<dbReference type="EC" id="3.1.21.7" evidence="7"/>
<comment type="catalytic activity">
    <reaction evidence="1 7">
        <text>Endonucleolytic cleavage at apurinic or apyrimidinic sites to products with a 5'-phosphate.</text>
        <dbReference type="EC" id="3.1.21.7"/>
    </reaction>
</comment>
<dbReference type="PANTHER" id="PTHR28511:SF1">
    <property type="entry name" value="ENDONUCLEASE V"/>
    <property type="match status" value="1"/>
</dbReference>
<feature type="binding site" evidence="7">
    <location>
        <position position="99"/>
    </location>
    <ligand>
        <name>Mg(2+)</name>
        <dbReference type="ChEBI" id="CHEBI:18420"/>
    </ligand>
</feature>
<keyword evidence="6 7" id="KW-0378">Hydrolase</keyword>
<dbReference type="KEGG" id="pcl:Pcal_2108"/>
<keyword evidence="7" id="KW-0479">Metal-binding</keyword>
<evidence type="ECO:0000256" key="6">
    <source>
        <dbReference type="ARBA" id="ARBA00022801"/>
    </source>
</evidence>
<dbReference type="AlphaFoldDB" id="A3MY06"/>
<organism evidence="8 9">
    <name type="scientific">Pyrobaculum calidifontis (strain DSM 21063 / JCM 11548 / VA1)</name>
    <dbReference type="NCBI Taxonomy" id="410359"/>
    <lineage>
        <taxon>Archaea</taxon>
        <taxon>Thermoproteota</taxon>
        <taxon>Thermoprotei</taxon>
        <taxon>Thermoproteales</taxon>
        <taxon>Thermoproteaceae</taxon>
        <taxon>Pyrobaculum</taxon>
    </lineage>
</organism>
<evidence type="ECO:0000313" key="8">
    <source>
        <dbReference type="EMBL" id="ABO09523.1"/>
    </source>
</evidence>
<evidence type="ECO:0000256" key="4">
    <source>
        <dbReference type="ARBA" id="ARBA00022722"/>
    </source>
</evidence>
<keyword evidence="9" id="KW-1185">Reference proteome</keyword>
<dbReference type="GO" id="GO:0016891">
    <property type="term" value="F:RNA endonuclease activity producing 5'-phosphomonoesters, hydrolytic mechanism"/>
    <property type="evidence" value="ECO:0007669"/>
    <property type="project" value="TreeGrafter"/>
</dbReference>
<dbReference type="HAMAP" id="MF_00801">
    <property type="entry name" value="Endonuclease_5"/>
    <property type="match status" value="1"/>
</dbReference>
<dbReference type="PANTHER" id="PTHR28511">
    <property type="entry name" value="ENDONUCLEASE V"/>
    <property type="match status" value="1"/>
</dbReference>
<dbReference type="Gene3D" id="3.30.2170.10">
    <property type="entry name" value="archaeoglobus fulgidus dsm 4304 superfamily"/>
    <property type="match status" value="1"/>
</dbReference>
<comment type="cofactor">
    <cofactor evidence="7">
        <name>Mg(2+)</name>
        <dbReference type="ChEBI" id="CHEBI:18420"/>
    </cofactor>
</comment>
<dbReference type="HOGENOM" id="CLU_047631_1_1_2"/>
<dbReference type="GO" id="GO:0006281">
    <property type="term" value="P:DNA repair"/>
    <property type="evidence" value="ECO:0007669"/>
    <property type="project" value="UniProtKB-UniRule"/>
</dbReference>
<dbReference type="OrthoDB" id="7885at2157"/>
<evidence type="ECO:0000256" key="2">
    <source>
        <dbReference type="ARBA" id="ARBA00004496"/>
    </source>
</evidence>
<dbReference type="CDD" id="cd06559">
    <property type="entry name" value="Endonuclease_V"/>
    <property type="match status" value="1"/>
</dbReference>
<dbReference type="EMBL" id="CP000561">
    <property type="protein sequence ID" value="ABO09523.1"/>
    <property type="molecule type" value="Genomic_DNA"/>
</dbReference>
<dbReference type="Proteomes" id="UP000001431">
    <property type="component" value="Chromosome"/>
</dbReference>
<protein>
    <recommendedName>
        <fullName evidence="7">Endonuclease V</fullName>
        <ecNumber evidence="7">3.1.21.7</ecNumber>
    </recommendedName>
    <alternativeName>
        <fullName evidence="7">Deoxyinosine 3'endonuclease</fullName>
    </alternativeName>
    <alternativeName>
        <fullName evidence="7">Deoxyribonuclease V</fullName>
        <shortName evidence="7">DNase V</shortName>
    </alternativeName>
</protein>
<dbReference type="STRING" id="410359.Pcal_2108"/>
<dbReference type="RefSeq" id="WP_011850781.1">
    <property type="nucleotide sequence ID" value="NC_009073.1"/>
</dbReference>
<evidence type="ECO:0000256" key="7">
    <source>
        <dbReference type="HAMAP-Rule" id="MF_00801"/>
    </source>
</evidence>
<comment type="function">
    <text evidence="7">DNA repair enzyme involved in the repair of deaminated bases. Selectively cleaves double-stranded DNA at the second phosphodiester bond 3' to a deoxyinosine leaving behind the intact lesion on the nicked DNA.</text>
</comment>
<dbReference type="Pfam" id="PF04493">
    <property type="entry name" value="Endonuclease_5"/>
    <property type="match status" value="1"/>
</dbReference>
<dbReference type="GO" id="GO:0000287">
    <property type="term" value="F:magnesium ion binding"/>
    <property type="evidence" value="ECO:0007669"/>
    <property type="project" value="UniProtKB-UniRule"/>
</dbReference>
<dbReference type="InterPro" id="IPR007581">
    <property type="entry name" value="Endonuclease-V"/>
</dbReference>
<evidence type="ECO:0000256" key="3">
    <source>
        <dbReference type="ARBA" id="ARBA00022490"/>
    </source>
</evidence>
<reference evidence="8" key="1">
    <citation type="submission" date="2007-02" db="EMBL/GenBank/DDBJ databases">
        <title>Complete sequence of Pyrobaculum calidifontis JCM 11548.</title>
        <authorList>
            <consortium name="US DOE Joint Genome Institute"/>
            <person name="Copeland A."/>
            <person name="Lucas S."/>
            <person name="Lapidus A."/>
            <person name="Barry K."/>
            <person name="Glavina del Rio T."/>
            <person name="Dalin E."/>
            <person name="Tice H."/>
            <person name="Pitluck S."/>
            <person name="Chain P."/>
            <person name="Malfatti S."/>
            <person name="Shin M."/>
            <person name="Vergez L."/>
            <person name="Schmutz J."/>
            <person name="Larimer F."/>
            <person name="Land M."/>
            <person name="Hauser L."/>
            <person name="Kyrpides N."/>
            <person name="Mikhailova N."/>
            <person name="Cozen A.E."/>
            <person name="Fitz-Gibbon S.T."/>
            <person name="House C.H."/>
            <person name="Saltikov C."/>
            <person name="Lowe T.M."/>
            <person name="Richardson P."/>
        </authorList>
    </citation>
    <scope>NUCLEOTIDE SEQUENCE [LARGE SCALE GENOMIC DNA]</scope>
    <source>
        <strain evidence="8">JCM 11548</strain>
    </source>
</reference>
<keyword evidence="7" id="KW-0460">Magnesium</keyword>
<feature type="site" description="Interaction with target DNA" evidence="7">
    <location>
        <position position="69"/>
    </location>
</feature>
<dbReference type="eggNOG" id="arCOG00929">
    <property type="taxonomic scope" value="Archaea"/>
</dbReference>
<dbReference type="GO" id="GO:0003727">
    <property type="term" value="F:single-stranded RNA binding"/>
    <property type="evidence" value="ECO:0007669"/>
    <property type="project" value="TreeGrafter"/>
</dbReference>
<keyword evidence="3 7" id="KW-0963">Cytoplasm</keyword>
<sequence length="217" mass="23716">MLNLEAAKKVQELLSKRVVLKPLPPVDTVGGLDVSYASGLAYGVAVVVKVDDIQPVEVAYSINKSVMPYVPTFLAFREITPMLRAYLKLRNKPDVILVDGHGLAHPRRFGIASHIGVVLGRPTIGVAKSRLYGEEQGEALIDPSTGEEIGRVIRCGGKKRYISVGSHATLEDATALVEKLCKNGEIVPVDLAHKHTQLAKRIKPEKFDQWGEALLDY</sequence>
<evidence type="ECO:0000256" key="1">
    <source>
        <dbReference type="ARBA" id="ARBA00001835"/>
    </source>
</evidence>
<proteinExistence type="inferred from homology"/>
<evidence type="ECO:0000256" key="5">
    <source>
        <dbReference type="ARBA" id="ARBA00022759"/>
    </source>
</evidence>
<dbReference type="GeneID" id="4909567"/>